<dbReference type="Gene3D" id="1.10.443.10">
    <property type="entry name" value="Intergrase catalytic core"/>
    <property type="match status" value="1"/>
</dbReference>
<dbReference type="InterPro" id="IPR050090">
    <property type="entry name" value="Tyrosine_recombinase_XerCD"/>
</dbReference>
<dbReference type="PANTHER" id="PTHR30349:SF64">
    <property type="entry name" value="PROPHAGE INTEGRASE INTD-RELATED"/>
    <property type="match status" value="1"/>
</dbReference>
<comment type="similarity">
    <text evidence="2">Belongs to the 'phage' integrase family.</text>
</comment>
<protein>
    <submittedName>
        <fullName evidence="9">Site-specific integrase</fullName>
    </submittedName>
</protein>
<dbReference type="Gene3D" id="1.10.150.130">
    <property type="match status" value="1"/>
</dbReference>
<evidence type="ECO:0000256" key="5">
    <source>
        <dbReference type="ARBA" id="ARBA00023172"/>
    </source>
</evidence>
<dbReference type="AlphaFoldDB" id="A0ABD7CL80"/>
<dbReference type="Proteomes" id="UP000663464">
    <property type="component" value="Chromosome"/>
</dbReference>
<reference evidence="9 10" key="1">
    <citation type="journal article" date="2014" name="J. Infect. Dis.">
        <title>Molecular characterization of a novel botulinum neurotoxin type H gene.</title>
        <authorList>
            <person name="Dover N."/>
            <person name="Barash J.R."/>
            <person name="Hill K.K."/>
            <person name="Xie G."/>
            <person name="Arnon S.S."/>
        </authorList>
    </citation>
    <scope>NUCLEOTIDE SEQUENCE [LARGE SCALE GENOMIC DNA]</scope>
    <source>
        <strain evidence="9 10">IBCA10-7060</strain>
    </source>
</reference>
<evidence type="ECO:0000256" key="6">
    <source>
        <dbReference type="PROSITE-ProRule" id="PRU01248"/>
    </source>
</evidence>
<dbReference type="InterPro" id="IPR011010">
    <property type="entry name" value="DNA_brk_join_enz"/>
</dbReference>
<proteinExistence type="inferred from homology"/>
<keyword evidence="5" id="KW-0233">DNA recombination</keyword>
<accession>A0ABD7CL80</accession>
<dbReference type="EMBL" id="CP069280">
    <property type="protein sequence ID" value="QRI54027.1"/>
    <property type="molecule type" value="Genomic_DNA"/>
</dbReference>
<dbReference type="InterPro" id="IPR013762">
    <property type="entry name" value="Integrase-like_cat_sf"/>
</dbReference>
<comment type="function">
    <text evidence="1">Site-specific tyrosine recombinase, which acts by catalyzing the cutting and rejoining of the recombining DNA molecules.</text>
</comment>
<feature type="domain" description="Tyr recombinase" evidence="7">
    <location>
        <begin position="172"/>
        <end position="378"/>
    </location>
</feature>
<dbReference type="PROSITE" id="PS51900">
    <property type="entry name" value="CB"/>
    <property type="match status" value="1"/>
</dbReference>
<keyword evidence="4 6" id="KW-0238">DNA-binding</keyword>
<dbReference type="PROSITE" id="PS51898">
    <property type="entry name" value="TYR_RECOMBINASE"/>
    <property type="match status" value="1"/>
</dbReference>
<dbReference type="GO" id="GO:0003677">
    <property type="term" value="F:DNA binding"/>
    <property type="evidence" value="ECO:0007669"/>
    <property type="project" value="UniProtKB-UniRule"/>
</dbReference>
<dbReference type="Pfam" id="PF14659">
    <property type="entry name" value="Phage_int_SAM_3"/>
    <property type="match status" value="1"/>
</dbReference>
<dbReference type="Pfam" id="PF00589">
    <property type="entry name" value="Phage_integrase"/>
    <property type="match status" value="1"/>
</dbReference>
<dbReference type="RefSeq" id="WP_041348942.1">
    <property type="nucleotide sequence ID" value="NZ_CP069280.1"/>
</dbReference>
<sequence length="385" mass="44413">MAVKTNCEKNGKKYFRVTASLGRDANGKLIRKEFYGTSKKEAENKRDEYLNNIKNGLNIDYKSIVLGDLMHSWLFEIMKNKLKASSFQRYEGLYRLYVKNSELYGIKLNTLKSIQIQRYYNELKKSGKSSNVIKTLNKFLKTFFKYAIEEGYLLKNPCNNIVIPGINKTNKKDIEIFTNEEIDLLKKYLKGHRLEPLILLALGTGLRRGELLGLSWKNVDNKKGLIHVVETIKRVAIINEDESKEWKIIKQTPKSKSSIRSVPIPSNLIKLFDKQSKIKKADKLKCGNYYTDTDYVFTTNTGLPINENNFSKSYTSILKNAGIKHKKFHALRHTYATKLFERNVPLKTVQELLGHSDISTTADIYTHVMPAQKTYATEKLNDLFL</sequence>
<dbReference type="GO" id="GO:0015074">
    <property type="term" value="P:DNA integration"/>
    <property type="evidence" value="ECO:0007669"/>
    <property type="project" value="UniProtKB-KW"/>
</dbReference>
<dbReference type="InterPro" id="IPR044068">
    <property type="entry name" value="CB"/>
</dbReference>
<evidence type="ECO:0000313" key="10">
    <source>
        <dbReference type="Proteomes" id="UP000663464"/>
    </source>
</evidence>
<evidence type="ECO:0000259" key="7">
    <source>
        <dbReference type="PROSITE" id="PS51898"/>
    </source>
</evidence>
<evidence type="ECO:0000256" key="2">
    <source>
        <dbReference type="ARBA" id="ARBA00008857"/>
    </source>
</evidence>
<dbReference type="SUPFAM" id="SSF56349">
    <property type="entry name" value="DNA breaking-rejoining enzymes"/>
    <property type="match status" value="1"/>
</dbReference>
<evidence type="ECO:0000256" key="4">
    <source>
        <dbReference type="ARBA" id="ARBA00023125"/>
    </source>
</evidence>
<evidence type="ECO:0000259" key="8">
    <source>
        <dbReference type="PROSITE" id="PS51900"/>
    </source>
</evidence>
<dbReference type="InterPro" id="IPR004107">
    <property type="entry name" value="Integrase_SAM-like_N"/>
</dbReference>
<dbReference type="CDD" id="cd01189">
    <property type="entry name" value="INT_ICEBs1_C_like"/>
    <property type="match status" value="1"/>
</dbReference>
<organism evidence="9 10">
    <name type="scientific">Clostridium botulinum</name>
    <dbReference type="NCBI Taxonomy" id="1491"/>
    <lineage>
        <taxon>Bacteria</taxon>
        <taxon>Bacillati</taxon>
        <taxon>Bacillota</taxon>
        <taxon>Clostridia</taxon>
        <taxon>Eubacteriales</taxon>
        <taxon>Clostridiaceae</taxon>
        <taxon>Clostridium</taxon>
    </lineage>
</organism>
<name>A0ABD7CL80_CLOBO</name>
<evidence type="ECO:0000313" key="9">
    <source>
        <dbReference type="EMBL" id="QRI54027.1"/>
    </source>
</evidence>
<feature type="domain" description="Core-binding (CB)" evidence="8">
    <location>
        <begin position="64"/>
        <end position="148"/>
    </location>
</feature>
<dbReference type="GO" id="GO:0006310">
    <property type="term" value="P:DNA recombination"/>
    <property type="evidence" value="ECO:0007669"/>
    <property type="project" value="UniProtKB-KW"/>
</dbReference>
<gene>
    <name evidence="9" type="ORF">JQS73_02585</name>
</gene>
<dbReference type="InterPro" id="IPR010998">
    <property type="entry name" value="Integrase_recombinase_N"/>
</dbReference>
<keyword evidence="3" id="KW-0229">DNA integration</keyword>
<evidence type="ECO:0000256" key="3">
    <source>
        <dbReference type="ARBA" id="ARBA00022908"/>
    </source>
</evidence>
<evidence type="ECO:0000256" key="1">
    <source>
        <dbReference type="ARBA" id="ARBA00003283"/>
    </source>
</evidence>
<dbReference type="PANTHER" id="PTHR30349">
    <property type="entry name" value="PHAGE INTEGRASE-RELATED"/>
    <property type="match status" value="1"/>
</dbReference>
<dbReference type="InterPro" id="IPR002104">
    <property type="entry name" value="Integrase_catalytic"/>
</dbReference>